<sequence length="56" mass="6022">MAPVIRDHRIAEAAWSPEIRGSARRRNGIRPPLVAPIVQRNLLARQQAVATAAAGA</sequence>
<evidence type="ECO:0000313" key="1">
    <source>
        <dbReference type="EMBL" id="MFC5565266.1"/>
    </source>
</evidence>
<dbReference type="RefSeq" id="WP_209837541.1">
    <property type="nucleotide sequence ID" value="NZ_JAGGJP010000002.1"/>
</dbReference>
<evidence type="ECO:0000313" key="2">
    <source>
        <dbReference type="Proteomes" id="UP001596056"/>
    </source>
</evidence>
<keyword evidence="2" id="KW-1185">Reference proteome</keyword>
<comment type="caution">
    <text evidence="1">The sequence shown here is derived from an EMBL/GenBank/DDBJ whole genome shotgun (WGS) entry which is preliminary data.</text>
</comment>
<proteinExistence type="predicted"/>
<protein>
    <submittedName>
        <fullName evidence="1">Uncharacterized protein</fullName>
    </submittedName>
</protein>
<name>A0ABW0S8T9_9RHOB</name>
<accession>A0ABW0S8T9</accession>
<reference evidence="2" key="1">
    <citation type="journal article" date="2019" name="Int. J. Syst. Evol. Microbiol.">
        <title>The Global Catalogue of Microorganisms (GCM) 10K type strain sequencing project: providing services to taxonomists for standard genome sequencing and annotation.</title>
        <authorList>
            <consortium name="The Broad Institute Genomics Platform"/>
            <consortium name="The Broad Institute Genome Sequencing Center for Infectious Disease"/>
            <person name="Wu L."/>
            <person name="Ma J."/>
        </authorList>
    </citation>
    <scope>NUCLEOTIDE SEQUENCE [LARGE SCALE GENOMIC DNA]</scope>
    <source>
        <strain evidence="2">KACC 11588</strain>
    </source>
</reference>
<dbReference type="Proteomes" id="UP001596056">
    <property type="component" value="Unassembled WGS sequence"/>
</dbReference>
<dbReference type="EMBL" id="JBHSNA010000002">
    <property type="protein sequence ID" value="MFC5565266.1"/>
    <property type="molecule type" value="Genomic_DNA"/>
</dbReference>
<organism evidence="1 2">
    <name type="scientific">Rubellimicrobium aerolatum</name>
    <dbReference type="NCBI Taxonomy" id="490979"/>
    <lineage>
        <taxon>Bacteria</taxon>
        <taxon>Pseudomonadati</taxon>
        <taxon>Pseudomonadota</taxon>
        <taxon>Alphaproteobacteria</taxon>
        <taxon>Rhodobacterales</taxon>
        <taxon>Roseobacteraceae</taxon>
        <taxon>Rubellimicrobium</taxon>
    </lineage>
</organism>
<gene>
    <name evidence="1" type="ORF">ACFPOC_02405</name>
</gene>